<keyword evidence="2" id="KW-1185">Reference proteome</keyword>
<protein>
    <submittedName>
        <fullName evidence="1">Precorrin-3B C(17)-methyltransferase</fullName>
    </submittedName>
</protein>
<name>A0ABZ2LX31_9BACT</name>
<dbReference type="Proteomes" id="UP001370348">
    <property type="component" value="Chromosome"/>
</dbReference>
<evidence type="ECO:0000313" key="2">
    <source>
        <dbReference type="Proteomes" id="UP001370348"/>
    </source>
</evidence>
<proteinExistence type="predicted"/>
<dbReference type="RefSeq" id="WP_394825086.1">
    <property type="nucleotide sequence ID" value="NZ_CP089984.1"/>
</dbReference>
<dbReference type="EMBL" id="CP089984">
    <property type="protein sequence ID" value="WXB15457.1"/>
    <property type="molecule type" value="Genomic_DNA"/>
</dbReference>
<sequence length="141" mass="15575">MSRVGRLAGAILAESRGEYFLVGNTKAPCDWAAAGFERPVEIDPAKRPFVRLAPVGPIAPTALGAPCLTFDLEGEELARTLAARLLIERNGSVSERLWRLVVHRGDPDAEEDVEDMIDARWLGEMPAPIWRIVRDTVLRCL</sequence>
<evidence type="ECO:0000313" key="1">
    <source>
        <dbReference type="EMBL" id="WXB15457.1"/>
    </source>
</evidence>
<gene>
    <name evidence="1" type="ORF">LZC94_47510</name>
</gene>
<accession>A0ABZ2LX31</accession>
<organism evidence="1 2">
    <name type="scientific">Pendulispora albinea</name>
    <dbReference type="NCBI Taxonomy" id="2741071"/>
    <lineage>
        <taxon>Bacteria</taxon>
        <taxon>Pseudomonadati</taxon>
        <taxon>Myxococcota</taxon>
        <taxon>Myxococcia</taxon>
        <taxon>Myxococcales</taxon>
        <taxon>Sorangiineae</taxon>
        <taxon>Pendulisporaceae</taxon>
        <taxon>Pendulispora</taxon>
    </lineage>
</organism>
<reference evidence="1 2" key="1">
    <citation type="submission" date="2021-12" db="EMBL/GenBank/DDBJ databases">
        <title>Discovery of the Pendulisporaceae a myxobacterial family with distinct sporulation behavior and unique specialized metabolism.</title>
        <authorList>
            <person name="Garcia R."/>
            <person name="Popoff A."/>
            <person name="Bader C.D."/>
            <person name="Loehr J."/>
            <person name="Walesch S."/>
            <person name="Walt C."/>
            <person name="Boldt J."/>
            <person name="Bunk B."/>
            <person name="Haeckl F.J.F.P.J."/>
            <person name="Gunesch A.P."/>
            <person name="Birkelbach J."/>
            <person name="Nuebel U."/>
            <person name="Pietschmann T."/>
            <person name="Bach T."/>
            <person name="Mueller R."/>
        </authorList>
    </citation>
    <scope>NUCLEOTIDE SEQUENCE [LARGE SCALE GENOMIC DNA]</scope>
    <source>
        <strain evidence="1 2">MSr11954</strain>
    </source>
</reference>